<feature type="compositionally biased region" description="Basic residues" evidence="2">
    <location>
        <begin position="198"/>
        <end position="213"/>
    </location>
</feature>
<evidence type="ECO:0000313" key="6">
    <source>
        <dbReference type="EMBL" id="KAF7802053.1"/>
    </source>
</evidence>
<feature type="domain" description="GAG-pre-integrase" evidence="3">
    <location>
        <begin position="328"/>
        <end position="403"/>
    </location>
</feature>
<evidence type="ECO:0000259" key="5">
    <source>
        <dbReference type="Pfam" id="PF25597"/>
    </source>
</evidence>
<dbReference type="OrthoDB" id="1645289at2759"/>
<dbReference type="EMBL" id="JAAIUW010000013">
    <property type="protein sequence ID" value="KAF7802053.1"/>
    <property type="molecule type" value="Genomic_DNA"/>
</dbReference>
<dbReference type="InterPro" id="IPR057670">
    <property type="entry name" value="SH3_retrovirus"/>
</dbReference>
<dbReference type="InterPro" id="IPR025724">
    <property type="entry name" value="GAG-pre-integrase_dom"/>
</dbReference>
<feature type="domain" description="Retroviral polymerase SH3-like" evidence="5">
    <location>
        <begin position="533"/>
        <end position="588"/>
    </location>
</feature>
<dbReference type="GO" id="GO:0008233">
    <property type="term" value="F:peptidase activity"/>
    <property type="evidence" value="ECO:0007669"/>
    <property type="project" value="UniProtKB-KW"/>
</dbReference>
<feature type="domain" description="Retrovirus-related Pol polyprotein from transposon TNT 1-94-like beta-barrel" evidence="4">
    <location>
        <begin position="251"/>
        <end position="302"/>
    </location>
</feature>
<dbReference type="GO" id="GO:0003676">
    <property type="term" value="F:nucleic acid binding"/>
    <property type="evidence" value="ECO:0007669"/>
    <property type="project" value="InterPro"/>
</dbReference>
<gene>
    <name evidence="6" type="ORF">G2W53_041164</name>
</gene>
<dbReference type="InterPro" id="IPR054722">
    <property type="entry name" value="PolX-like_BBD"/>
</dbReference>
<proteinExistence type="predicted"/>
<protein>
    <submittedName>
        <fullName evidence="6">Retrovirus-related Pol polyprotein from transposon TNT 1-94</fullName>
    </submittedName>
</protein>
<evidence type="ECO:0000313" key="7">
    <source>
        <dbReference type="Proteomes" id="UP000634136"/>
    </source>
</evidence>
<dbReference type="SUPFAM" id="SSF57756">
    <property type="entry name" value="Retrovirus zinc finger-like domains"/>
    <property type="match status" value="1"/>
</dbReference>
<keyword evidence="1" id="KW-0378">Hydrolase</keyword>
<name>A0A834VXR7_9FABA</name>
<dbReference type="Gene3D" id="3.30.420.10">
    <property type="entry name" value="Ribonuclease H-like superfamily/Ribonuclease H"/>
    <property type="match status" value="1"/>
</dbReference>
<dbReference type="Pfam" id="PF25597">
    <property type="entry name" value="SH3_retrovirus"/>
    <property type="match status" value="1"/>
</dbReference>
<organism evidence="6 7">
    <name type="scientific">Senna tora</name>
    <dbReference type="NCBI Taxonomy" id="362788"/>
    <lineage>
        <taxon>Eukaryota</taxon>
        <taxon>Viridiplantae</taxon>
        <taxon>Streptophyta</taxon>
        <taxon>Embryophyta</taxon>
        <taxon>Tracheophyta</taxon>
        <taxon>Spermatophyta</taxon>
        <taxon>Magnoliopsida</taxon>
        <taxon>eudicotyledons</taxon>
        <taxon>Gunneridae</taxon>
        <taxon>Pentapetalae</taxon>
        <taxon>rosids</taxon>
        <taxon>fabids</taxon>
        <taxon>Fabales</taxon>
        <taxon>Fabaceae</taxon>
        <taxon>Caesalpinioideae</taxon>
        <taxon>Cassia clade</taxon>
        <taxon>Senna</taxon>
    </lineage>
</organism>
<evidence type="ECO:0000259" key="4">
    <source>
        <dbReference type="Pfam" id="PF22936"/>
    </source>
</evidence>
<sequence length="687" mass="77849">MRAEISGVPSDVGSHRQRYRRQATTATIPPVRPNDSDGGNSCSGSTGQLWHESNRVCLTVLKYTIDKTIRQSIPEKDTAVDYLKAISEKFKKFDKSQKAYYLSLLDNTLYDGASGVREHMMKLVNYFNKLKSLKSLLVEFWVLRTTYNSQEAEWSIDQMMSIFTQEEESLKKAKTCTHSVNNITEGSSRKGGHEKYKEKKHQNKRSFGPKKDKKKDQGKMKKSFKGNCFYCKKSGHSISECFKLKNKREKEGVQGSSAEVECVGTIVLNLYSGDELILYDVVYVPSCRRSVVSTSVLDKQGYSFWQGSGRIDIYYNTIVVGTASLMNGLYCLNINSILESSVASVNTVTGHKRQRTDENSSMLWQRRLGHISRDRLERMVKQDILHDLDFSDFDSCVDCIKGKFPARARSIGAFRSESILDLIQTDISGPISPATLGNYKYFITIIDDYSRFGWIDLLHEKSYSLNAFKAFKATVELKSGKVIKSVRISVGVMPLKTAAYILNQVPSKSVEKTPYELFTRKKPSLKPFRVWGCRAEVRPYNPQLKKLDSRTVTAYFIGYCTGSRGCRLYCPNYSIRVIESDKAFYFENDSDNGENRDDILVENPVDPVVVSPIVEIGEPVVDLRRPQRSRKGAILDDYIVYLQVFESDVVEGTDPVSYREAVSGHPCLRCGVDDSYDERMSFKKGAG</sequence>
<feature type="compositionally biased region" description="Low complexity" evidence="2">
    <location>
        <begin position="36"/>
        <end position="46"/>
    </location>
</feature>
<feature type="compositionally biased region" description="Basic and acidic residues" evidence="2">
    <location>
        <begin position="187"/>
        <end position="197"/>
    </location>
</feature>
<dbReference type="Pfam" id="PF22936">
    <property type="entry name" value="Pol_BBD"/>
    <property type="match status" value="1"/>
</dbReference>
<dbReference type="SUPFAM" id="SSF53098">
    <property type="entry name" value="Ribonuclease H-like"/>
    <property type="match status" value="1"/>
</dbReference>
<dbReference type="GO" id="GO:0006508">
    <property type="term" value="P:proteolysis"/>
    <property type="evidence" value="ECO:0007669"/>
    <property type="project" value="UniProtKB-KW"/>
</dbReference>
<dbReference type="InterPro" id="IPR036875">
    <property type="entry name" value="Znf_CCHC_sf"/>
</dbReference>
<keyword evidence="1" id="KW-0645">Protease</keyword>
<keyword evidence="7" id="KW-1185">Reference proteome</keyword>
<feature type="region of interest" description="Disordered" evidence="2">
    <location>
        <begin position="1"/>
        <end position="46"/>
    </location>
</feature>
<dbReference type="PANTHER" id="PTHR42648">
    <property type="entry name" value="TRANSPOSASE, PUTATIVE-RELATED"/>
    <property type="match status" value="1"/>
</dbReference>
<reference evidence="6" key="1">
    <citation type="submission" date="2020-09" db="EMBL/GenBank/DDBJ databases">
        <title>Genome-Enabled Discovery of Anthraquinone Biosynthesis in Senna tora.</title>
        <authorList>
            <person name="Kang S.-H."/>
            <person name="Pandey R.P."/>
            <person name="Lee C.-M."/>
            <person name="Sim J.-S."/>
            <person name="Jeong J.-T."/>
            <person name="Choi B.-S."/>
            <person name="Jung M."/>
            <person name="Ginzburg D."/>
            <person name="Zhao K."/>
            <person name="Won S.Y."/>
            <person name="Oh T.-J."/>
            <person name="Yu Y."/>
            <person name="Kim N.-H."/>
            <person name="Lee O.R."/>
            <person name="Lee T.-H."/>
            <person name="Bashyal P."/>
            <person name="Kim T.-S."/>
            <person name="Lee W.-H."/>
            <person name="Kawkins C."/>
            <person name="Kim C.-K."/>
            <person name="Kim J.S."/>
            <person name="Ahn B.O."/>
            <person name="Rhee S.Y."/>
            <person name="Sohng J.K."/>
        </authorList>
    </citation>
    <scope>NUCLEOTIDE SEQUENCE</scope>
    <source>
        <tissue evidence="6">Leaf</tissue>
    </source>
</reference>
<dbReference type="InterPro" id="IPR039537">
    <property type="entry name" value="Retrotran_Ty1/copia-like"/>
</dbReference>
<dbReference type="InterPro" id="IPR036397">
    <property type="entry name" value="RNaseH_sf"/>
</dbReference>
<comment type="caution">
    <text evidence="6">The sequence shown here is derived from an EMBL/GenBank/DDBJ whole genome shotgun (WGS) entry which is preliminary data.</text>
</comment>
<dbReference type="PANTHER" id="PTHR42648:SF28">
    <property type="entry name" value="TRANSPOSON-ENCODED PROTEIN WITH RIBONUCLEASE H-LIKE AND RETROVIRUS ZINC FINGER-LIKE DOMAINS"/>
    <property type="match status" value="1"/>
</dbReference>
<evidence type="ECO:0000256" key="2">
    <source>
        <dbReference type="SAM" id="MobiDB-lite"/>
    </source>
</evidence>
<dbReference type="InterPro" id="IPR012337">
    <property type="entry name" value="RNaseH-like_sf"/>
</dbReference>
<evidence type="ECO:0000259" key="3">
    <source>
        <dbReference type="Pfam" id="PF13976"/>
    </source>
</evidence>
<accession>A0A834VXR7</accession>
<dbReference type="Proteomes" id="UP000634136">
    <property type="component" value="Unassembled WGS sequence"/>
</dbReference>
<feature type="region of interest" description="Disordered" evidence="2">
    <location>
        <begin position="181"/>
        <end position="220"/>
    </location>
</feature>
<dbReference type="Pfam" id="PF13976">
    <property type="entry name" value="gag_pre-integrs"/>
    <property type="match status" value="1"/>
</dbReference>
<evidence type="ECO:0000256" key="1">
    <source>
        <dbReference type="ARBA" id="ARBA00022670"/>
    </source>
</evidence>
<dbReference type="GO" id="GO:0008270">
    <property type="term" value="F:zinc ion binding"/>
    <property type="evidence" value="ECO:0007669"/>
    <property type="project" value="InterPro"/>
</dbReference>
<dbReference type="AlphaFoldDB" id="A0A834VXR7"/>